<protein>
    <submittedName>
        <fullName evidence="2">Uncharacterized protein</fullName>
    </submittedName>
</protein>
<feature type="transmembrane region" description="Helical" evidence="1">
    <location>
        <begin position="12"/>
        <end position="29"/>
    </location>
</feature>
<keyword evidence="3" id="KW-1185">Reference proteome</keyword>
<keyword evidence="1" id="KW-1133">Transmembrane helix</keyword>
<dbReference type="Proteomes" id="UP000324585">
    <property type="component" value="Unassembled WGS sequence"/>
</dbReference>
<organism evidence="2 3">
    <name type="scientific">Porphyridium purpureum</name>
    <name type="common">Red alga</name>
    <name type="synonym">Porphyridium cruentum</name>
    <dbReference type="NCBI Taxonomy" id="35688"/>
    <lineage>
        <taxon>Eukaryota</taxon>
        <taxon>Rhodophyta</taxon>
        <taxon>Bangiophyceae</taxon>
        <taxon>Porphyridiales</taxon>
        <taxon>Porphyridiaceae</taxon>
        <taxon>Porphyridium</taxon>
    </lineage>
</organism>
<proteinExistence type="predicted"/>
<name>A0A5J4YYI3_PORPP</name>
<keyword evidence="1" id="KW-0472">Membrane</keyword>
<comment type="caution">
    <text evidence="2">The sequence shown here is derived from an EMBL/GenBank/DDBJ whole genome shotgun (WGS) entry which is preliminary data.</text>
</comment>
<reference evidence="3" key="1">
    <citation type="journal article" date="2019" name="Nat. Commun.">
        <title>Expansion of phycobilisome linker gene families in mesophilic red algae.</title>
        <authorList>
            <person name="Lee J."/>
            <person name="Kim D."/>
            <person name="Bhattacharya D."/>
            <person name="Yoon H.S."/>
        </authorList>
    </citation>
    <scope>NUCLEOTIDE SEQUENCE [LARGE SCALE GENOMIC DNA]</scope>
    <source>
        <strain evidence="3">CCMP 1328</strain>
    </source>
</reference>
<accession>A0A5J4YYI3</accession>
<dbReference type="EMBL" id="VRMN01000002">
    <property type="protein sequence ID" value="KAA8496671.1"/>
    <property type="molecule type" value="Genomic_DNA"/>
</dbReference>
<dbReference type="AlphaFoldDB" id="A0A5J4YYI3"/>
<keyword evidence="1" id="KW-0812">Transmembrane</keyword>
<sequence>MAPASRLSPVSAAYGLCVLAIVIRCIIVSRRWSLESTSGATMLARGDDGTRISPGARLTLLDILQSISRVLDSNAIEHWIYPGAALLEEKRADADFTNVRVSPFHEGLDLAVWSADVNRVMFAAPFLKAQGFSLVETNFGFRVFHEHSGMADERFDFKTPFVDLILVKRVSMYDGRKVIANYCKDCSRVIVGACTKSLCGCIVSAYDEEQVFPLRHVALHSDTFPGRYNTGKTAYLAAPNDLHLILVPQNDLVYQENIHVLL</sequence>
<evidence type="ECO:0000313" key="2">
    <source>
        <dbReference type="EMBL" id="KAA8496671.1"/>
    </source>
</evidence>
<evidence type="ECO:0000256" key="1">
    <source>
        <dbReference type="SAM" id="Phobius"/>
    </source>
</evidence>
<evidence type="ECO:0000313" key="3">
    <source>
        <dbReference type="Proteomes" id="UP000324585"/>
    </source>
</evidence>
<gene>
    <name evidence="2" type="ORF">FVE85_0400</name>
</gene>